<dbReference type="Pfam" id="PF00650">
    <property type="entry name" value="CRAL_TRIO"/>
    <property type="match status" value="1"/>
</dbReference>
<gene>
    <name evidence="1" type="primary">5570365</name>
</gene>
<dbReference type="Gene3D" id="1.10.8.20">
    <property type="entry name" value="N-terminal domain of phosphatidylinositol transfer protein sec14p"/>
    <property type="match status" value="1"/>
</dbReference>
<dbReference type="OrthoDB" id="6682367at2759"/>
<dbReference type="GO" id="GO:1902936">
    <property type="term" value="F:phosphatidylinositol bisphosphate binding"/>
    <property type="evidence" value="ECO:0007669"/>
    <property type="project" value="TreeGrafter"/>
</dbReference>
<dbReference type="CDD" id="cd00170">
    <property type="entry name" value="SEC14"/>
    <property type="match status" value="1"/>
</dbReference>
<dbReference type="InParanoid" id="A0A1S4FIY5"/>
<evidence type="ECO:0000313" key="2">
    <source>
        <dbReference type="Proteomes" id="UP000008820"/>
    </source>
</evidence>
<reference evidence="1" key="2">
    <citation type="submission" date="2020-05" db="UniProtKB">
        <authorList>
            <consortium name="EnsemblMetazoa"/>
        </authorList>
    </citation>
    <scope>IDENTIFICATION</scope>
    <source>
        <strain evidence="1">LVP_AGWG</strain>
    </source>
</reference>
<proteinExistence type="predicted"/>
<reference evidence="1 2" key="1">
    <citation type="submission" date="2017-06" db="EMBL/GenBank/DDBJ databases">
        <title>Aedes aegypti genome working group (AGWG) sequencing and assembly.</title>
        <authorList>
            <consortium name="Aedes aegypti Genome Working Group (AGWG)"/>
            <person name="Matthews B.J."/>
        </authorList>
    </citation>
    <scope>NUCLEOTIDE SEQUENCE [LARGE SCALE GENOMIC DNA]</scope>
    <source>
        <strain evidence="1 2">LVP_AGWG</strain>
    </source>
</reference>
<dbReference type="InterPro" id="IPR001251">
    <property type="entry name" value="CRAL-TRIO_dom"/>
</dbReference>
<protein>
    <submittedName>
        <fullName evidence="1">CRAL-TRIO domain-containing protein</fullName>
    </submittedName>
</protein>
<dbReference type="InterPro" id="IPR036865">
    <property type="entry name" value="CRAL-TRIO_dom_sf"/>
</dbReference>
<dbReference type="PROSITE" id="PS50191">
    <property type="entry name" value="CRAL_TRIO"/>
    <property type="match status" value="1"/>
</dbReference>
<keyword evidence="2" id="KW-1185">Reference proteome</keyword>
<dbReference type="SUPFAM" id="SSF52087">
    <property type="entry name" value="CRAL/TRIO domain"/>
    <property type="match status" value="1"/>
</dbReference>
<dbReference type="VEuPathDB" id="VectorBase:AAEL008281"/>
<dbReference type="PRINTS" id="PR00180">
    <property type="entry name" value="CRETINALDHBP"/>
</dbReference>
<dbReference type="Gene3D" id="1.20.5.1200">
    <property type="entry name" value="Alpha-tocopherol transfer"/>
    <property type="match status" value="1"/>
</dbReference>
<name>A0A1S4FIY5_AEDAE</name>
<dbReference type="AlphaFoldDB" id="A0A1S4FIY5"/>
<dbReference type="PANTHER" id="PTHR10174">
    <property type="entry name" value="ALPHA-TOCOPHEROL TRANSFER PROTEIN-RELATED"/>
    <property type="match status" value="1"/>
</dbReference>
<dbReference type="GO" id="GO:0016020">
    <property type="term" value="C:membrane"/>
    <property type="evidence" value="ECO:0007669"/>
    <property type="project" value="TreeGrafter"/>
</dbReference>
<organism evidence="1 2">
    <name type="scientific">Aedes aegypti</name>
    <name type="common">Yellowfever mosquito</name>
    <name type="synonym">Culex aegypti</name>
    <dbReference type="NCBI Taxonomy" id="7159"/>
    <lineage>
        <taxon>Eukaryota</taxon>
        <taxon>Metazoa</taxon>
        <taxon>Ecdysozoa</taxon>
        <taxon>Arthropoda</taxon>
        <taxon>Hexapoda</taxon>
        <taxon>Insecta</taxon>
        <taxon>Pterygota</taxon>
        <taxon>Neoptera</taxon>
        <taxon>Endopterygota</taxon>
        <taxon>Diptera</taxon>
        <taxon>Nematocera</taxon>
        <taxon>Culicoidea</taxon>
        <taxon>Culicidae</taxon>
        <taxon>Culicinae</taxon>
        <taxon>Aedini</taxon>
        <taxon>Aedes</taxon>
        <taxon>Stegomyia</taxon>
    </lineage>
</organism>
<dbReference type="PANTHER" id="PTHR10174:SF216">
    <property type="entry name" value="CRAL-TRIO DOMAIN-CONTAINING PROTEIN-RELATED"/>
    <property type="match status" value="1"/>
</dbReference>
<sequence>MLSLRPITADLADVAKNELSEDPSQLESHLSVIRNWLKECKHLHGFLDDQILLSFLRGCKFSLEKVKEKLALFYWIRTTLPEVVQNRDPNDDRVLEVIRLGVGIPLPNTVNSTDPKIFVIRVAQFDLTKIVFADVIKGGTLINDVLMRDDDQMVICGMNLVIDLAGVTANHLFQFDFEFLKQVAILYQDASPLRMKGIHIMNPPPGMRTVVNMFNSLLSAKNKSKRIFVHGNSLDSLHNHFPKDVLPEEYGGTLGPIQTFVDEWELKLKANRDYLLKLSDLRDINAHQDLKSSAPQARTVLSPTNNLTFFGLDGSFRKLELD</sequence>
<dbReference type="SMART" id="SM00516">
    <property type="entry name" value="SEC14"/>
    <property type="match status" value="1"/>
</dbReference>
<dbReference type="Gene3D" id="3.40.525.10">
    <property type="entry name" value="CRAL-TRIO lipid binding domain"/>
    <property type="match status" value="1"/>
</dbReference>
<dbReference type="EnsemblMetazoa" id="AAEL008281-RA">
    <property type="protein sequence ID" value="AAEL008281-PA"/>
    <property type="gene ID" value="AAEL008281"/>
</dbReference>
<evidence type="ECO:0000313" key="1">
    <source>
        <dbReference type="EnsemblMetazoa" id="AAEL008281-PA"/>
    </source>
</evidence>
<dbReference type="SUPFAM" id="SSF46938">
    <property type="entry name" value="CRAL/TRIO N-terminal domain"/>
    <property type="match status" value="1"/>
</dbReference>
<dbReference type="InterPro" id="IPR036273">
    <property type="entry name" value="CRAL/TRIO_N_dom_sf"/>
</dbReference>
<dbReference type="Proteomes" id="UP000008820">
    <property type="component" value="Chromosome 3"/>
</dbReference>
<accession>A0A1S4FIY5</accession>